<dbReference type="EMBL" id="CP000353">
    <property type="protein sequence ID" value="ABF12320.1"/>
    <property type="molecule type" value="Genomic_DNA"/>
</dbReference>
<proteinExistence type="predicted"/>
<keyword evidence="3" id="KW-1185">Reference proteome</keyword>
<dbReference type="HOGENOM" id="CLU_122731_0_0_4"/>
<sequence>MATRTARGVLARKDFSFAQLAERISVDGMPESLRGTESKIHRGTYSLAFFLAMLDVVGAEYPTQWTKFIDSNKSWENAAKHVFLHEMKAHGLSVKDLSDRLEELGISLKPEKVEAQLANGELPFTAFLQLALVVPVSEFTRFVDRNDLLEAAGDREFSAFQGKP</sequence>
<keyword evidence="2" id="KW-0614">Plasmid</keyword>
<dbReference type="Pfam" id="PF20075">
    <property type="entry name" value="DUF6471"/>
    <property type="match status" value="2"/>
</dbReference>
<feature type="domain" description="DUF6471" evidence="1">
    <location>
        <begin position="2"/>
        <end position="60"/>
    </location>
</feature>
<dbReference type="InterPro" id="IPR045526">
    <property type="entry name" value="DUF6471"/>
</dbReference>
<name>Q1LC06_CUPMC</name>
<organism evidence="2 3">
    <name type="scientific">Cupriavidus metallidurans (strain ATCC 43123 / DSM 2839 / NBRC 102507 / CH34)</name>
    <name type="common">Ralstonia metallidurans</name>
    <dbReference type="NCBI Taxonomy" id="266264"/>
    <lineage>
        <taxon>Bacteria</taxon>
        <taxon>Pseudomonadati</taxon>
        <taxon>Pseudomonadota</taxon>
        <taxon>Betaproteobacteria</taxon>
        <taxon>Burkholderiales</taxon>
        <taxon>Burkholderiaceae</taxon>
        <taxon>Cupriavidus</taxon>
    </lineage>
</organism>
<dbReference type="RefSeq" id="WP_011519864.1">
    <property type="nucleotide sequence ID" value="NC_007974.2"/>
</dbReference>
<dbReference type="eggNOG" id="ENOG5034BYR">
    <property type="taxonomic scope" value="Bacteria"/>
</dbReference>
<evidence type="ECO:0000313" key="3">
    <source>
        <dbReference type="Proteomes" id="UP000002429"/>
    </source>
</evidence>
<gene>
    <name evidence="2" type="ordered locus">Rmet_5461</name>
</gene>
<dbReference type="Proteomes" id="UP000002429">
    <property type="component" value="Plasmid megaplasmid"/>
</dbReference>
<feature type="domain" description="DUF6471" evidence="1">
    <location>
        <begin position="75"/>
        <end position="137"/>
    </location>
</feature>
<geneLocation type="plasmid" evidence="2 3">
    <name>megaplasmid</name>
</geneLocation>
<evidence type="ECO:0000313" key="2">
    <source>
        <dbReference type="EMBL" id="ABF12320.1"/>
    </source>
</evidence>
<dbReference type="AlphaFoldDB" id="Q1LC06"/>
<dbReference type="KEGG" id="rme:Rmet_5461"/>
<reference evidence="3" key="1">
    <citation type="journal article" date="2010" name="PLoS ONE">
        <title>The complete genome sequence of Cupriavidus metallidurans strain CH34, a master survivalist in harsh and anthropogenic environments.</title>
        <authorList>
            <person name="Janssen P.J."/>
            <person name="Van Houdt R."/>
            <person name="Moors H."/>
            <person name="Monsieurs P."/>
            <person name="Morin N."/>
            <person name="Michaux A."/>
            <person name="Benotmane M.A."/>
            <person name="Leys N."/>
            <person name="Vallaeys T."/>
            <person name="Lapidus A."/>
            <person name="Monchy S."/>
            <person name="Medigue C."/>
            <person name="Taghavi S."/>
            <person name="McCorkle S."/>
            <person name="Dunn J."/>
            <person name="van der Lelie D."/>
            <person name="Mergeay M."/>
        </authorList>
    </citation>
    <scope>NUCLEOTIDE SEQUENCE [LARGE SCALE GENOMIC DNA]</scope>
    <source>
        <strain evidence="3">ATCC 43123 / DSM 2839 / NBRC 102507 / CH34</strain>
    </source>
</reference>
<accession>Q1LC06</accession>
<evidence type="ECO:0000259" key="1">
    <source>
        <dbReference type="Pfam" id="PF20075"/>
    </source>
</evidence>
<protein>
    <recommendedName>
        <fullName evidence="1">DUF6471 domain-containing protein</fullName>
    </recommendedName>
</protein>